<evidence type="ECO:0000313" key="3">
    <source>
        <dbReference type="Proteomes" id="UP001320768"/>
    </source>
</evidence>
<reference evidence="2 3" key="1">
    <citation type="journal article" date="2022" name="Nat. Microbiol.">
        <title>The microbiome of a bacterivorous marine choanoflagellate contains a resource-demanding obligate bacterial associate.</title>
        <authorList>
            <person name="Needham D.M."/>
            <person name="Poirier C."/>
            <person name="Bachy C."/>
            <person name="George E.E."/>
            <person name="Wilken S."/>
            <person name="Yung C.C.M."/>
            <person name="Limardo A.J."/>
            <person name="Morando M."/>
            <person name="Sudek L."/>
            <person name="Malmstrom R.R."/>
            <person name="Keeling P.J."/>
            <person name="Santoro A.E."/>
            <person name="Worden A.Z."/>
        </authorList>
    </citation>
    <scope>NUCLEOTIDE SEQUENCE [LARGE SCALE GENOMIC DNA]</scope>
    <source>
        <strain evidence="2 3">Comchoano-2</strain>
    </source>
</reference>
<keyword evidence="1" id="KW-0812">Transmembrane</keyword>
<comment type="caution">
    <text evidence="2">The sequence shown here is derived from an EMBL/GenBank/DDBJ whole genome shotgun (WGS) entry which is preliminary data.</text>
</comment>
<evidence type="ECO:0000256" key="1">
    <source>
        <dbReference type="SAM" id="Phobius"/>
    </source>
</evidence>
<proteinExistence type="predicted"/>
<protein>
    <recommendedName>
        <fullName evidence="4">DUF4395 domain-containing protein</fullName>
    </recommendedName>
</protein>
<dbReference type="RefSeq" id="WP_258569061.1">
    <property type="nucleotide sequence ID" value="NZ_JAKUDN010000001.1"/>
</dbReference>
<organism evidence="2 3">
    <name type="scientific">Candidatus Synchoanobacter obligatus</name>
    <dbReference type="NCBI Taxonomy" id="2919597"/>
    <lineage>
        <taxon>Bacteria</taxon>
        <taxon>Pseudomonadati</taxon>
        <taxon>Pseudomonadota</taxon>
        <taxon>Gammaproteobacteria</taxon>
        <taxon>Candidatus Comchoanobacterales</taxon>
        <taxon>Candidatus Comchoanobacteraceae</taxon>
        <taxon>Candidatus Synchoanobacter</taxon>
    </lineage>
</organism>
<name>A0ABT1L459_9GAMM</name>
<feature type="transmembrane region" description="Helical" evidence="1">
    <location>
        <begin position="25"/>
        <end position="43"/>
    </location>
</feature>
<gene>
    <name evidence="2" type="ORF">MKS91_01415</name>
</gene>
<sequence length="172" mass="19093">MSKYRLKRLLTNIKNAFVPDQHRRLKNFLIGITAISCALGMVIPTYASLMIMSAFYNIALFAIFKFAHAYQNEEDFSETFTFGLLALSIPALKLALELTSPAFLPMLMMASAWVSLKISLALVDNNVVEPVKACFNGIIDGSLDKSRAENSLRSIACASNLVKIDDIFTWGM</sequence>
<keyword evidence="1" id="KW-0472">Membrane</keyword>
<dbReference type="EMBL" id="JAKUDN010000001">
    <property type="protein sequence ID" value="MCP8351953.1"/>
    <property type="molecule type" value="Genomic_DNA"/>
</dbReference>
<evidence type="ECO:0000313" key="2">
    <source>
        <dbReference type="EMBL" id="MCP8351953.1"/>
    </source>
</evidence>
<keyword evidence="3" id="KW-1185">Reference proteome</keyword>
<accession>A0ABT1L459</accession>
<dbReference type="Proteomes" id="UP001320768">
    <property type="component" value="Unassembled WGS sequence"/>
</dbReference>
<keyword evidence="1" id="KW-1133">Transmembrane helix</keyword>
<evidence type="ECO:0008006" key="4">
    <source>
        <dbReference type="Google" id="ProtNLM"/>
    </source>
</evidence>